<keyword evidence="4" id="KW-0997">Cell inner membrane</keyword>
<dbReference type="GO" id="GO:0003755">
    <property type="term" value="F:peptidyl-prolyl cis-trans isomerase activity"/>
    <property type="evidence" value="ECO:0007669"/>
    <property type="project" value="UniProtKB-KW"/>
</dbReference>
<evidence type="ECO:0000256" key="11">
    <source>
        <dbReference type="ARBA" id="ARBA00038408"/>
    </source>
</evidence>
<dbReference type="AlphaFoldDB" id="A0A161Q2P4"/>
<dbReference type="SUPFAM" id="SSF109998">
    <property type="entry name" value="Triger factor/SurA peptide-binding domain-like"/>
    <property type="match status" value="1"/>
</dbReference>
<dbReference type="Pfam" id="PF13145">
    <property type="entry name" value="Rotamase_2"/>
    <property type="match status" value="1"/>
</dbReference>
<dbReference type="RefSeq" id="WP_062765002.1">
    <property type="nucleotide sequence ID" value="NZ_CP121045.1"/>
</dbReference>
<dbReference type="Proteomes" id="UP000075787">
    <property type="component" value="Unassembled WGS sequence"/>
</dbReference>
<dbReference type="EMBL" id="LPZR01000164">
    <property type="protein sequence ID" value="KYO51892.1"/>
    <property type="molecule type" value="Genomic_DNA"/>
</dbReference>
<evidence type="ECO:0000256" key="12">
    <source>
        <dbReference type="ARBA" id="ARBA00040743"/>
    </source>
</evidence>
<evidence type="ECO:0000256" key="13">
    <source>
        <dbReference type="ARBA" id="ARBA00042775"/>
    </source>
</evidence>
<keyword evidence="14" id="KW-0413">Isomerase</keyword>
<proteinExistence type="inferred from homology"/>
<keyword evidence="8" id="KW-0143">Chaperone</keyword>
<feature type="domain" description="PpiC" evidence="16">
    <location>
        <begin position="265"/>
        <end position="351"/>
    </location>
</feature>
<evidence type="ECO:0000256" key="1">
    <source>
        <dbReference type="ARBA" id="ARBA00004382"/>
    </source>
</evidence>
<keyword evidence="3" id="KW-1003">Cell membrane</keyword>
<evidence type="ECO:0000256" key="7">
    <source>
        <dbReference type="ARBA" id="ARBA00023136"/>
    </source>
</evidence>
<sequence>MLNQFRTASRHWLFRVFLIALAASFAVWGIGDIFRGRNSTVVAEVGGVEVTPQELDRIYQGEIQRARQIFGPTFDQNMARSMGLLERSVGMAVGDAMIRAETARLGLGVTDDMIARSITEAPAFRGMGGRFDRMVYEQVLARNGYTPATYEASLADDLRRQQLISALATPVPAPEPLVTLEHMFQGEQRRLITVRVPADPAAIEAPSDEVLATYYDANKSAYAIPERRAVSFATLTPEALASEITVDEAALREAYEAHLDRYTTPATRQVLQMTFPDEAAAKAARDRIAAGESFDEVAGALGFDASTINLGDVTREQMLPELADAAFALGEGEVSAPVQSPLGWHVLTARNVVEGKTQSFDEVRRGLEEELKLERAVDKVYEEATRIEDSIAGGATIEQVAQQFGLDLVKIDAIAADGTDGLGHAVARAPETDRFPALAFSTDQGATTPLTEWENGRYFILRVDGITQPEDRPLDEVRERVVADWRAEEARKQASERAAKLVEAVKGGTALAAAAAGFGLDVETPPAIDRRGQIAGAPGAQPQRANLPAPLVRDAFAAKTGDAVAADTGDGSRIVAVVADVIVPKAPEGAEAAALGARLEQAQSQSILTQYEKVLRARHPASINQGLINQMYPAAGS</sequence>
<evidence type="ECO:0000259" key="16">
    <source>
        <dbReference type="PROSITE" id="PS50198"/>
    </source>
</evidence>
<gene>
    <name evidence="17" type="ORF">AUP44_06690</name>
</gene>
<accession>A0A161Q2P4</accession>
<evidence type="ECO:0000313" key="17">
    <source>
        <dbReference type="EMBL" id="KYO51892.1"/>
    </source>
</evidence>
<protein>
    <recommendedName>
        <fullName evidence="2">Parvulin-like PPIase</fullName>
    </recommendedName>
    <alternativeName>
        <fullName evidence="9">Peptidyl-prolyl cis-trans isomerase plp</fullName>
    </alternativeName>
    <alternativeName>
        <fullName evidence="12">Periplasmic chaperone PpiD</fullName>
    </alternativeName>
    <alternativeName>
        <fullName evidence="13">Periplasmic folding chaperone</fullName>
    </alternativeName>
    <alternativeName>
        <fullName evidence="10">Rotamase plp</fullName>
    </alternativeName>
</protein>
<evidence type="ECO:0000256" key="9">
    <source>
        <dbReference type="ARBA" id="ARBA00030642"/>
    </source>
</evidence>
<dbReference type="InterPro" id="IPR046357">
    <property type="entry name" value="PPIase_dom_sf"/>
</dbReference>
<evidence type="ECO:0000256" key="2">
    <source>
        <dbReference type="ARBA" id="ARBA00018370"/>
    </source>
</evidence>
<evidence type="ECO:0000313" key="18">
    <source>
        <dbReference type="Proteomes" id="UP000075787"/>
    </source>
</evidence>
<dbReference type="InterPro" id="IPR052029">
    <property type="entry name" value="PpiD_chaperone"/>
</dbReference>
<keyword evidence="5 15" id="KW-0812">Transmembrane</keyword>
<dbReference type="PANTHER" id="PTHR47529:SF1">
    <property type="entry name" value="PERIPLASMIC CHAPERONE PPID"/>
    <property type="match status" value="1"/>
</dbReference>
<dbReference type="GeneID" id="97241809"/>
<dbReference type="PROSITE" id="PS50198">
    <property type="entry name" value="PPIC_PPIASE_2"/>
    <property type="match status" value="1"/>
</dbReference>
<keyword evidence="6 15" id="KW-1133">Transmembrane helix</keyword>
<dbReference type="InterPro" id="IPR000297">
    <property type="entry name" value="PPIase_PpiC"/>
</dbReference>
<evidence type="ECO:0000256" key="4">
    <source>
        <dbReference type="ARBA" id="ARBA00022519"/>
    </source>
</evidence>
<evidence type="ECO:0000256" key="10">
    <source>
        <dbReference type="ARBA" id="ARBA00031484"/>
    </source>
</evidence>
<dbReference type="PANTHER" id="PTHR47529">
    <property type="entry name" value="PEPTIDYL-PROLYL CIS-TRANS ISOMERASE D"/>
    <property type="match status" value="1"/>
</dbReference>
<keyword evidence="14" id="KW-0697">Rotamase</keyword>
<dbReference type="GO" id="GO:0005886">
    <property type="term" value="C:plasma membrane"/>
    <property type="evidence" value="ECO:0007669"/>
    <property type="project" value="UniProtKB-SubCell"/>
</dbReference>
<dbReference type="Pfam" id="PF13624">
    <property type="entry name" value="SurA_N_3"/>
    <property type="match status" value="1"/>
</dbReference>
<evidence type="ECO:0000256" key="8">
    <source>
        <dbReference type="ARBA" id="ARBA00023186"/>
    </source>
</evidence>
<feature type="transmembrane region" description="Helical" evidence="15">
    <location>
        <begin position="12"/>
        <end position="31"/>
    </location>
</feature>
<comment type="caution">
    <text evidence="17">The sequence shown here is derived from an EMBL/GenBank/DDBJ whole genome shotgun (WGS) entry which is preliminary data.</text>
</comment>
<comment type="subcellular location">
    <subcellularLocation>
        <location evidence="1">Cell inner membrane</location>
        <topology evidence="1">Single-pass type II membrane protein</topology>
        <orientation evidence="1">Periplasmic side</orientation>
    </subcellularLocation>
</comment>
<evidence type="ECO:0000256" key="15">
    <source>
        <dbReference type="SAM" id="Phobius"/>
    </source>
</evidence>
<reference evidence="17 18" key="1">
    <citation type="submission" date="2015-12" db="EMBL/GenBank/DDBJ databases">
        <title>Genome sequence of Tistrella mobilis MCCC 1A02139.</title>
        <authorList>
            <person name="Lu L."/>
            <person name="Lai Q."/>
            <person name="Shao Z."/>
            <person name="Qian P."/>
        </authorList>
    </citation>
    <scope>NUCLEOTIDE SEQUENCE [LARGE SCALE GENOMIC DNA]</scope>
    <source>
        <strain evidence="17 18">MCCC 1A02139</strain>
    </source>
</reference>
<dbReference type="Gene3D" id="3.10.50.40">
    <property type="match status" value="1"/>
</dbReference>
<dbReference type="Gene3D" id="1.10.4030.10">
    <property type="entry name" value="Porin chaperone SurA, peptide-binding domain"/>
    <property type="match status" value="1"/>
</dbReference>
<name>A0A161Q2P4_9PROT</name>
<evidence type="ECO:0000256" key="14">
    <source>
        <dbReference type="PROSITE-ProRule" id="PRU00278"/>
    </source>
</evidence>
<dbReference type="OrthoDB" id="9768393at2"/>
<evidence type="ECO:0000256" key="3">
    <source>
        <dbReference type="ARBA" id="ARBA00022475"/>
    </source>
</evidence>
<dbReference type="InterPro" id="IPR027304">
    <property type="entry name" value="Trigger_fact/SurA_dom_sf"/>
</dbReference>
<keyword evidence="7 15" id="KW-0472">Membrane</keyword>
<evidence type="ECO:0000256" key="5">
    <source>
        <dbReference type="ARBA" id="ARBA00022692"/>
    </source>
</evidence>
<dbReference type="SUPFAM" id="SSF54534">
    <property type="entry name" value="FKBP-like"/>
    <property type="match status" value="1"/>
</dbReference>
<organism evidence="17 18">
    <name type="scientific">Tistrella mobilis</name>
    <dbReference type="NCBI Taxonomy" id="171437"/>
    <lineage>
        <taxon>Bacteria</taxon>
        <taxon>Pseudomonadati</taxon>
        <taxon>Pseudomonadota</taxon>
        <taxon>Alphaproteobacteria</taxon>
        <taxon>Geminicoccales</taxon>
        <taxon>Geminicoccaceae</taxon>
        <taxon>Tistrella</taxon>
    </lineage>
</organism>
<evidence type="ECO:0000256" key="6">
    <source>
        <dbReference type="ARBA" id="ARBA00022989"/>
    </source>
</evidence>
<comment type="similarity">
    <text evidence="11">Belongs to the PpiD chaperone family.</text>
</comment>